<keyword evidence="11" id="KW-1185">Reference proteome</keyword>
<dbReference type="Gene3D" id="3.90.1260.10">
    <property type="entry name" value="Argininosuccinate synthetase, chain A, domain 2"/>
    <property type="match status" value="1"/>
</dbReference>
<evidence type="ECO:0000256" key="6">
    <source>
        <dbReference type="ARBA" id="ARBA00022605"/>
    </source>
</evidence>
<dbReference type="EMBL" id="VCAZ01000029">
    <property type="protein sequence ID" value="TSL28280.1"/>
    <property type="molecule type" value="Genomic_DNA"/>
</dbReference>
<keyword evidence="4" id="KW-0055">Arginine biosynthesis</keyword>
<name>A0A556TYL1_BAGYA</name>
<dbReference type="GO" id="GO:0000050">
    <property type="term" value="P:urea cycle"/>
    <property type="evidence" value="ECO:0007669"/>
    <property type="project" value="TreeGrafter"/>
</dbReference>
<sequence length="230" mass="26053">MNRKLCVTGVPVKVSHLKEGTFKDTPLEIFSYLNEVGGKHGVGRIDIVENRFVGMKSRGIYETPGGTILYHAHLDIEAFTMDREVRRIKQGLSIKFSELLYNGFWYSPECEFVRHCIVKSQENVEGKVQLSVFKGQVYILGRESPKSLYNEELVRLRADQTGVPICPGLSSCVSCALMALAAILGEVARFMLVRHGSIWLKGHVGGCHFVFHRDFKDEMNVQEKKKSERM</sequence>
<dbReference type="PANTHER" id="PTHR11587">
    <property type="entry name" value="ARGININOSUCCINATE SYNTHASE"/>
    <property type="match status" value="1"/>
</dbReference>
<evidence type="ECO:0000256" key="7">
    <source>
        <dbReference type="ARBA" id="ARBA00022741"/>
    </source>
</evidence>
<dbReference type="PANTHER" id="PTHR11587:SF2">
    <property type="entry name" value="ARGININOSUCCINATE SYNTHASE"/>
    <property type="match status" value="1"/>
</dbReference>
<evidence type="ECO:0000256" key="1">
    <source>
        <dbReference type="ARBA" id="ARBA00004967"/>
    </source>
</evidence>
<accession>A0A556TYL1</accession>
<reference evidence="10 11" key="1">
    <citation type="journal article" date="2019" name="Genome Biol. Evol.">
        <title>Whole-Genome Sequencing of the Giant Devil Catfish, Bagarius yarrelli.</title>
        <authorList>
            <person name="Jiang W."/>
            <person name="Lv Y."/>
            <person name="Cheng L."/>
            <person name="Yang K."/>
            <person name="Chao B."/>
            <person name="Wang X."/>
            <person name="Li Y."/>
            <person name="Pan X."/>
            <person name="You X."/>
            <person name="Zhang Y."/>
            <person name="Yang J."/>
            <person name="Li J."/>
            <person name="Zhang X."/>
            <person name="Liu S."/>
            <person name="Sun C."/>
            <person name="Yang J."/>
            <person name="Shi Q."/>
        </authorList>
    </citation>
    <scope>NUCLEOTIDE SEQUENCE [LARGE SCALE GENOMIC DNA]</scope>
    <source>
        <strain evidence="10">JWS20170419001</strain>
        <tissue evidence="10">Muscle</tissue>
    </source>
</reference>
<dbReference type="UniPathway" id="UPA00068">
    <property type="reaction ID" value="UER00113"/>
</dbReference>
<evidence type="ECO:0000256" key="3">
    <source>
        <dbReference type="ARBA" id="ARBA00012286"/>
    </source>
</evidence>
<evidence type="ECO:0000256" key="4">
    <source>
        <dbReference type="ARBA" id="ARBA00022571"/>
    </source>
</evidence>
<dbReference type="GO" id="GO:0004055">
    <property type="term" value="F:argininosuccinate synthase activity"/>
    <property type="evidence" value="ECO:0007669"/>
    <property type="project" value="UniProtKB-EC"/>
</dbReference>
<dbReference type="FunFam" id="3.90.1260.10:FF:000007">
    <property type="entry name" value="Argininosuccinate synthase"/>
    <property type="match status" value="1"/>
</dbReference>
<dbReference type="InterPro" id="IPR024074">
    <property type="entry name" value="AS_cat/multimer_dom_body"/>
</dbReference>
<dbReference type="OrthoDB" id="1688907at2759"/>
<evidence type="ECO:0000313" key="10">
    <source>
        <dbReference type="EMBL" id="TSL28280.1"/>
    </source>
</evidence>
<keyword evidence="7" id="KW-0547">Nucleotide-binding</keyword>
<comment type="subunit">
    <text evidence="2">Homotetramer.</text>
</comment>
<organism evidence="10 11">
    <name type="scientific">Bagarius yarrelli</name>
    <name type="common">Goonch</name>
    <name type="synonym">Bagrus yarrelli</name>
    <dbReference type="NCBI Taxonomy" id="175774"/>
    <lineage>
        <taxon>Eukaryota</taxon>
        <taxon>Metazoa</taxon>
        <taxon>Chordata</taxon>
        <taxon>Craniata</taxon>
        <taxon>Vertebrata</taxon>
        <taxon>Euteleostomi</taxon>
        <taxon>Actinopterygii</taxon>
        <taxon>Neopterygii</taxon>
        <taxon>Teleostei</taxon>
        <taxon>Ostariophysi</taxon>
        <taxon>Siluriformes</taxon>
        <taxon>Sisoridae</taxon>
        <taxon>Sisorinae</taxon>
        <taxon>Bagarius</taxon>
    </lineage>
</organism>
<evidence type="ECO:0000256" key="2">
    <source>
        <dbReference type="ARBA" id="ARBA00011881"/>
    </source>
</evidence>
<evidence type="ECO:0000259" key="9">
    <source>
        <dbReference type="Pfam" id="PF20979"/>
    </source>
</evidence>
<dbReference type="SUPFAM" id="SSF69864">
    <property type="entry name" value="Argininosuccinate synthetase, C-terminal domain"/>
    <property type="match status" value="1"/>
</dbReference>
<dbReference type="Pfam" id="PF20979">
    <property type="entry name" value="Arginosuc_syn_C"/>
    <property type="match status" value="1"/>
</dbReference>
<keyword evidence="5" id="KW-0436">Ligase</keyword>
<dbReference type="AlphaFoldDB" id="A0A556TYL1"/>
<dbReference type="Proteomes" id="UP000319801">
    <property type="component" value="Unassembled WGS sequence"/>
</dbReference>
<dbReference type="GO" id="GO:0000053">
    <property type="term" value="P:argininosuccinate metabolic process"/>
    <property type="evidence" value="ECO:0007669"/>
    <property type="project" value="TreeGrafter"/>
</dbReference>
<comment type="caution">
    <text evidence="10">The sequence shown here is derived from an EMBL/GenBank/DDBJ whole genome shotgun (WGS) entry which is preliminary data.</text>
</comment>
<dbReference type="InterPro" id="IPR048268">
    <property type="entry name" value="Arginosuc_syn_C"/>
</dbReference>
<dbReference type="EC" id="6.3.4.5" evidence="3"/>
<evidence type="ECO:0000256" key="8">
    <source>
        <dbReference type="ARBA" id="ARBA00022840"/>
    </source>
</evidence>
<proteinExistence type="predicted"/>
<protein>
    <recommendedName>
        <fullName evidence="3">argininosuccinate synthase</fullName>
        <ecNumber evidence="3">6.3.4.5</ecNumber>
    </recommendedName>
</protein>
<feature type="domain" description="Arginosuccinate synthase C-terminal" evidence="9">
    <location>
        <begin position="8"/>
        <end position="159"/>
    </location>
</feature>
<dbReference type="GO" id="GO:0006526">
    <property type="term" value="P:L-arginine biosynthetic process"/>
    <property type="evidence" value="ECO:0007669"/>
    <property type="project" value="UniProtKB-UniPathway"/>
</dbReference>
<evidence type="ECO:0000313" key="11">
    <source>
        <dbReference type="Proteomes" id="UP000319801"/>
    </source>
</evidence>
<gene>
    <name evidence="10" type="ORF">Baya_5795</name>
</gene>
<keyword evidence="6" id="KW-0028">Amino-acid biosynthesis</keyword>
<dbReference type="GO" id="GO:0005524">
    <property type="term" value="F:ATP binding"/>
    <property type="evidence" value="ECO:0007669"/>
    <property type="project" value="UniProtKB-KW"/>
</dbReference>
<keyword evidence="8" id="KW-0067">ATP-binding</keyword>
<evidence type="ECO:0000256" key="5">
    <source>
        <dbReference type="ARBA" id="ARBA00022598"/>
    </source>
</evidence>
<dbReference type="GO" id="GO:0005737">
    <property type="term" value="C:cytoplasm"/>
    <property type="evidence" value="ECO:0007669"/>
    <property type="project" value="TreeGrafter"/>
</dbReference>
<dbReference type="InterPro" id="IPR001518">
    <property type="entry name" value="Arginosuc_synth"/>
</dbReference>
<comment type="pathway">
    <text evidence="1">Amino-acid biosynthesis; L-arginine biosynthesis; L-arginine from L-ornithine and carbamoyl phosphate: step 2/3.</text>
</comment>